<dbReference type="SUPFAM" id="SSF56112">
    <property type="entry name" value="Protein kinase-like (PK-like)"/>
    <property type="match status" value="1"/>
</dbReference>
<dbReference type="PANTHER" id="PTHR48013:SF9">
    <property type="entry name" value="DUAL SPECIFICITY MITOGEN-ACTIVATED PROTEIN KINASE KINASE 5"/>
    <property type="match status" value="1"/>
</dbReference>
<dbReference type="EMBL" id="CP036526">
    <property type="protein sequence ID" value="QDT10749.1"/>
    <property type="molecule type" value="Genomic_DNA"/>
</dbReference>
<dbReference type="GO" id="GO:0005524">
    <property type="term" value="F:ATP binding"/>
    <property type="evidence" value="ECO:0007669"/>
    <property type="project" value="UniProtKB-UniRule"/>
</dbReference>
<evidence type="ECO:0000256" key="7">
    <source>
        <dbReference type="ARBA" id="ARBA00049014"/>
    </source>
</evidence>
<dbReference type="EC" id="2.7.12.2" evidence="6"/>
<organism evidence="13 14">
    <name type="scientific">Stieleria marina</name>
    <dbReference type="NCBI Taxonomy" id="1930275"/>
    <lineage>
        <taxon>Bacteria</taxon>
        <taxon>Pseudomonadati</taxon>
        <taxon>Planctomycetota</taxon>
        <taxon>Planctomycetia</taxon>
        <taxon>Pirellulales</taxon>
        <taxon>Pirellulaceae</taxon>
        <taxon>Stieleria</taxon>
    </lineage>
</organism>
<feature type="compositionally biased region" description="Basic and acidic residues" evidence="11">
    <location>
        <begin position="32"/>
        <end position="47"/>
    </location>
</feature>
<feature type="binding site" evidence="10">
    <location>
        <position position="122"/>
    </location>
    <ligand>
        <name>ATP</name>
        <dbReference type="ChEBI" id="CHEBI:30616"/>
    </ligand>
</feature>
<dbReference type="InterPro" id="IPR011009">
    <property type="entry name" value="Kinase-like_dom_sf"/>
</dbReference>
<keyword evidence="4 10" id="KW-0067">ATP-binding</keyword>
<evidence type="ECO:0000259" key="12">
    <source>
        <dbReference type="PROSITE" id="PS50011"/>
    </source>
</evidence>
<dbReference type="Proteomes" id="UP000319817">
    <property type="component" value="Chromosome"/>
</dbReference>
<evidence type="ECO:0000256" key="9">
    <source>
        <dbReference type="ARBA" id="ARBA00051693"/>
    </source>
</evidence>
<dbReference type="GO" id="GO:0004713">
    <property type="term" value="F:protein tyrosine kinase activity"/>
    <property type="evidence" value="ECO:0007669"/>
    <property type="project" value="RHEA"/>
</dbReference>
<protein>
    <recommendedName>
        <fullName evidence="6">mitogen-activated protein kinase kinase</fullName>
        <ecNumber evidence="6">2.7.12.2</ecNumber>
    </recommendedName>
</protein>
<evidence type="ECO:0000256" key="3">
    <source>
        <dbReference type="ARBA" id="ARBA00022777"/>
    </source>
</evidence>
<evidence type="ECO:0000313" key="14">
    <source>
        <dbReference type="Proteomes" id="UP000319817"/>
    </source>
</evidence>
<evidence type="ECO:0000256" key="4">
    <source>
        <dbReference type="ARBA" id="ARBA00022840"/>
    </source>
</evidence>
<keyword evidence="3 13" id="KW-0418">Kinase</keyword>
<reference evidence="13 14" key="1">
    <citation type="submission" date="2019-02" db="EMBL/GenBank/DDBJ databases">
        <title>Deep-cultivation of Planctomycetes and their phenomic and genomic characterization uncovers novel biology.</title>
        <authorList>
            <person name="Wiegand S."/>
            <person name="Jogler M."/>
            <person name="Boedeker C."/>
            <person name="Pinto D."/>
            <person name="Vollmers J."/>
            <person name="Rivas-Marin E."/>
            <person name="Kohn T."/>
            <person name="Peeters S.H."/>
            <person name="Heuer A."/>
            <person name="Rast P."/>
            <person name="Oberbeckmann S."/>
            <person name="Bunk B."/>
            <person name="Jeske O."/>
            <person name="Meyerdierks A."/>
            <person name="Storesund J.E."/>
            <person name="Kallscheuer N."/>
            <person name="Luecker S."/>
            <person name="Lage O.M."/>
            <person name="Pohl T."/>
            <person name="Merkel B.J."/>
            <person name="Hornburger P."/>
            <person name="Mueller R.-W."/>
            <person name="Bruemmer F."/>
            <person name="Labrenz M."/>
            <person name="Spormann A.M."/>
            <person name="Op den Camp H."/>
            <person name="Overmann J."/>
            <person name="Amann R."/>
            <person name="Jetten M.S.M."/>
            <person name="Mascher T."/>
            <person name="Medema M.H."/>
            <person name="Devos D.P."/>
            <person name="Kaster A.-K."/>
            <person name="Ovreas L."/>
            <person name="Rohde M."/>
            <person name="Galperin M.Y."/>
            <person name="Jogler C."/>
        </authorList>
    </citation>
    <scope>NUCLEOTIDE SEQUENCE [LARGE SCALE GENOMIC DNA]</scope>
    <source>
        <strain evidence="13 14">K23_9</strain>
    </source>
</reference>
<dbReference type="AlphaFoldDB" id="A0A517NUE1"/>
<evidence type="ECO:0000256" key="6">
    <source>
        <dbReference type="ARBA" id="ARBA00038999"/>
    </source>
</evidence>
<proteinExistence type="inferred from homology"/>
<evidence type="ECO:0000256" key="8">
    <source>
        <dbReference type="ARBA" id="ARBA00049299"/>
    </source>
</evidence>
<dbReference type="InterPro" id="IPR000719">
    <property type="entry name" value="Prot_kinase_dom"/>
</dbReference>
<dbReference type="SMART" id="SM00220">
    <property type="entry name" value="S_TKc"/>
    <property type="match status" value="1"/>
</dbReference>
<keyword evidence="2 10" id="KW-0547">Nucleotide-binding</keyword>
<comment type="similarity">
    <text evidence="5">Belongs to the protein kinase superfamily. STE Ser/Thr protein kinase family. MAP kinase kinase subfamily.</text>
</comment>
<sequence length="362" mass="40422">MAAHVCQRFAKDVILMLDQRECVSYTYGHSKMRSDKSNRQSDHHELPSTETEALVGDTTQSEDPHQTVASKRRQASRKTPHQAAERLGEYEVVCKLGKGGFADVYEVRPPGTDMRETTTALKVGRATLNSNETLAKRFARETDLLDQARDIPGLVRMRGFGVFDDGKPYIEMDLMHGGSLAEFLKSPVNVVEPTQVVDLLVALAKTLTRLNEIGIVHRDIKPANLLSATKGFDLADTVLADFGISADLFNSRRLTQTNQFLGTRAYAAPEQFTDSKRVDVRTDIYACGMVMYELLTRRPFRILGNGSIPASEISKCAPAPSDFPDEVPVSLRYICRNCLQPIPDRRCQDPNELVRDLKENAF</sequence>
<keyword evidence="1 13" id="KW-0808">Transferase</keyword>
<comment type="catalytic activity">
    <reaction evidence="8">
        <text>L-threonyl-[protein] + ATP = O-phospho-L-threonyl-[protein] + ADP + H(+)</text>
        <dbReference type="Rhea" id="RHEA:46608"/>
        <dbReference type="Rhea" id="RHEA-COMP:11060"/>
        <dbReference type="Rhea" id="RHEA-COMP:11605"/>
        <dbReference type="ChEBI" id="CHEBI:15378"/>
        <dbReference type="ChEBI" id="CHEBI:30013"/>
        <dbReference type="ChEBI" id="CHEBI:30616"/>
        <dbReference type="ChEBI" id="CHEBI:61977"/>
        <dbReference type="ChEBI" id="CHEBI:456216"/>
        <dbReference type="EC" id="2.7.12.2"/>
    </reaction>
</comment>
<keyword evidence="14" id="KW-1185">Reference proteome</keyword>
<name>A0A517NUE1_9BACT</name>
<evidence type="ECO:0000256" key="11">
    <source>
        <dbReference type="SAM" id="MobiDB-lite"/>
    </source>
</evidence>
<evidence type="ECO:0000256" key="1">
    <source>
        <dbReference type="ARBA" id="ARBA00022679"/>
    </source>
</evidence>
<dbReference type="CDD" id="cd14014">
    <property type="entry name" value="STKc_PknB_like"/>
    <property type="match status" value="1"/>
</dbReference>
<evidence type="ECO:0000256" key="10">
    <source>
        <dbReference type="PROSITE-ProRule" id="PRU10141"/>
    </source>
</evidence>
<comment type="catalytic activity">
    <reaction evidence="9">
        <text>L-tyrosyl-[protein] + ATP = O-phospho-L-tyrosyl-[protein] + ADP + H(+)</text>
        <dbReference type="Rhea" id="RHEA:10596"/>
        <dbReference type="Rhea" id="RHEA-COMP:10136"/>
        <dbReference type="Rhea" id="RHEA-COMP:20101"/>
        <dbReference type="ChEBI" id="CHEBI:15378"/>
        <dbReference type="ChEBI" id="CHEBI:30616"/>
        <dbReference type="ChEBI" id="CHEBI:46858"/>
        <dbReference type="ChEBI" id="CHEBI:61978"/>
        <dbReference type="ChEBI" id="CHEBI:456216"/>
        <dbReference type="EC" id="2.7.12.2"/>
    </reaction>
</comment>
<dbReference type="Gene3D" id="3.30.200.20">
    <property type="entry name" value="Phosphorylase Kinase, domain 1"/>
    <property type="match status" value="1"/>
</dbReference>
<comment type="catalytic activity">
    <reaction evidence="7">
        <text>L-seryl-[protein] + ATP = O-phospho-L-seryl-[protein] + ADP + H(+)</text>
        <dbReference type="Rhea" id="RHEA:17989"/>
        <dbReference type="Rhea" id="RHEA-COMP:9863"/>
        <dbReference type="Rhea" id="RHEA-COMP:11604"/>
        <dbReference type="ChEBI" id="CHEBI:15378"/>
        <dbReference type="ChEBI" id="CHEBI:29999"/>
        <dbReference type="ChEBI" id="CHEBI:30616"/>
        <dbReference type="ChEBI" id="CHEBI:83421"/>
        <dbReference type="ChEBI" id="CHEBI:456216"/>
        <dbReference type="EC" id="2.7.12.2"/>
    </reaction>
</comment>
<dbReference type="PROSITE" id="PS00107">
    <property type="entry name" value="PROTEIN_KINASE_ATP"/>
    <property type="match status" value="1"/>
</dbReference>
<feature type="region of interest" description="Disordered" evidence="11">
    <location>
        <begin position="30"/>
        <end position="84"/>
    </location>
</feature>
<dbReference type="Pfam" id="PF00069">
    <property type="entry name" value="Pkinase"/>
    <property type="match status" value="1"/>
</dbReference>
<dbReference type="InterPro" id="IPR017441">
    <property type="entry name" value="Protein_kinase_ATP_BS"/>
</dbReference>
<feature type="compositionally biased region" description="Basic residues" evidence="11">
    <location>
        <begin position="70"/>
        <end position="80"/>
    </location>
</feature>
<dbReference type="GO" id="GO:0106310">
    <property type="term" value="F:protein serine kinase activity"/>
    <property type="evidence" value="ECO:0007669"/>
    <property type="project" value="RHEA"/>
</dbReference>
<evidence type="ECO:0000256" key="2">
    <source>
        <dbReference type="ARBA" id="ARBA00022741"/>
    </source>
</evidence>
<dbReference type="Gene3D" id="1.10.510.10">
    <property type="entry name" value="Transferase(Phosphotransferase) domain 1"/>
    <property type="match status" value="1"/>
</dbReference>
<evidence type="ECO:0000313" key="13">
    <source>
        <dbReference type="EMBL" id="QDT10749.1"/>
    </source>
</evidence>
<gene>
    <name evidence="13" type="primary">stkP_2</name>
    <name evidence="13" type="ORF">K239x_27070</name>
</gene>
<accession>A0A517NUE1</accession>
<feature type="domain" description="Protein kinase" evidence="12">
    <location>
        <begin position="90"/>
        <end position="362"/>
    </location>
</feature>
<dbReference type="PANTHER" id="PTHR48013">
    <property type="entry name" value="DUAL SPECIFICITY MITOGEN-ACTIVATED PROTEIN KINASE KINASE 5-RELATED"/>
    <property type="match status" value="1"/>
</dbReference>
<dbReference type="PROSITE" id="PS50011">
    <property type="entry name" value="PROTEIN_KINASE_DOM"/>
    <property type="match status" value="1"/>
</dbReference>
<evidence type="ECO:0000256" key="5">
    <source>
        <dbReference type="ARBA" id="ARBA00038035"/>
    </source>
</evidence>